<accession>A0AAW1LR99</accession>
<feature type="transmembrane region" description="Helical" evidence="2">
    <location>
        <begin position="6"/>
        <end position="24"/>
    </location>
</feature>
<organism evidence="3 4">
    <name type="scientific">Popillia japonica</name>
    <name type="common">Japanese beetle</name>
    <dbReference type="NCBI Taxonomy" id="7064"/>
    <lineage>
        <taxon>Eukaryota</taxon>
        <taxon>Metazoa</taxon>
        <taxon>Ecdysozoa</taxon>
        <taxon>Arthropoda</taxon>
        <taxon>Hexapoda</taxon>
        <taxon>Insecta</taxon>
        <taxon>Pterygota</taxon>
        <taxon>Neoptera</taxon>
        <taxon>Endopterygota</taxon>
        <taxon>Coleoptera</taxon>
        <taxon>Polyphaga</taxon>
        <taxon>Scarabaeiformia</taxon>
        <taxon>Scarabaeidae</taxon>
        <taxon>Rutelinae</taxon>
        <taxon>Popillia</taxon>
    </lineage>
</organism>
<keyword evidence="2" id="KW-0472">Membrane</keyword>
<sequence length="124" mass="14053">MEAFSIILTIVIVLIFISFCSVCCRSYKRALEEPHDSTRRVYVTTTSLPPPYQTNATFTTMPQPMQQMTTSQPLHPAGLGWQTPQPYLQNDNPPSYDEVVTRATLPQEQQPGYYPKQPSQNPGF</sequence>
<keyword evidence="2" id="KW-0812">Transmembrane</keyword>
<dbReference type="EMBL" id="JASPKY010000115">
    <property type="protein sequence ID" value="KAK9736324.1"/>
    <property type="molecule type" value="Genomic_DNA"/>
</dbReference>
<gene>
    <name evidence="3" type="ORF">QE152_g12587</name>
</gene>
<proteinExistence type="predicted"/>
<keyword evidence="2" id="KW-1133">Transmembrane helix</keyword>
<evidence type="ECO:0000313" key="3">
    <source>
        <dbReference type="EMBL" id="KAK9736324.1"/>
    </source>
</evidence>
<feature type="compositionally biased region" description="Polar residues" evidence="1">
    <location>
        <begin position="82"/>
        <end position="93"/>
    </location>
</feature>
<evidence type="ECO:0000256" key="2">
    <source>
        <dbReference type="SAM" id="Phobius"/>
    </source>
</evidence>
<reference evidence="3 4" key="1">
    <citation type="journal article" date="2024" name="BMC Genomics">
        <title>De novo assembly and annotation of Popillia japonica's genome with initial clues to its potential as an invasive pest.</title>
        <authorList>
            <person name="Cucini C."/>
            <person name="Boschi S."/>
            <person name="Funari R."/>
            <person name="Cardaioli E."/>
            <person name="Iannotti N."/>
            <person name="Marturano G."/>
            <person name="Paoli F."/>
            <person name="Bruttini M."/>
            <person name="Carapelli A."/>
            <person name="Frati F."/>
            <person name="Nardi F."/>
        </authorList>
    </citation>
    <scope>NUCLEOTIDE SEQUENCE [LARGE SCALE GENOMIC DNA]</scope>
    <source>
        <strain evidence="3">DMR45628</strain>
    </source>
</reference>
<comment type="caution">
    <text evidence="3">The sequence shown here is derived from an EMBL/GenBank/DDBJ whole genome shotgun (WGS) entry which is preliminary data.</text>
</comment>
<protein>
    <submittedName>
        <fullName evidence="3">Uncharacterized protein</fullName>
    </submittedName>
</protein>
<dbReference type="AlphaFoldDB" id="A0AAW1LR99"/>
<dbReference type="Proteomes" id="UP001458880">
    <property type="component" value="Unassembled WGS sequence"/>
</dbReference>
<evidence type="ECO:0000313" key="4">
    <source>
        <dbReference type="Proteomes" id="UP001458880"/>
    </source>
</evidence>
<keyword evidence="4" id="KW-1185">Reference proteome</keyword>
<name>A0AAW1LR99_POPJA</name>
<evidence type="ECO:0000256" key="1">
    <source>
        <dbReference type="SAM" id="MobiDB-lite"/>
    </source>
</evidence>
<feature type="region of interest" description="Disordered" evidence="1">
    <location>
        <begin position="66"/>
        <end position="124"/>
    </location>
</feature>